<evidence type="ECO:0000313" key="4">
    <source>
        <dbReference type="Proteomes" id="UP001165122"/>
    </source>
</evidence>
<dbReference type="EMBL" id="BRXW01000320">
    <property type="protein sequence ID" value="GMI18129.1"/>
    <property type="molecule type" value="Genomic_DNA"/>
</dbReference>
<dbReference type="OrthoDB" id="46853at2759"/>
<gene>
    <name evidence="3" type="ORF">TrLO_g1551</name>
</gene>
<name>A0A9W7FSB7_9STRA</name>
<feature type="compositionally biased region" description="Basic and acidic residues" evidence="1">
    <location>
        <begin position="157"/>
        <end position="166"/>
    </location>
</feature>
<keyword evidence="4" id="KW-1185">Reference proteome</keyword>
<feature type="signal peptide" evidence="2">
    <location>
        <begin position="1"/>
        <end position="18"/>
    </location>
</feature>
<dbReference type="Proteomes" id="UP001165122">
    <property type="component" value="Unassembled WGS sequence"/>
</dbReference>
<reference evidence="4" key="1">
    <citation type="journal article" date="2023" name="Commun. Biol.">
        <title>Genome analysis of Parmales, the sister group of diatoms, reveals the evolutionary specialization of diatoms from phago-mixotrophs to photoautotrophs.</title>
        <authorList>
            <person name="Ban H."/>
            <person name="Sato S."/>
            <person name="Yoshikawa S."/>
            <person name="Yamada K."/>
            <person name="Nakamura Y."/>
            <person name="Ichinomiya M."/>
            <person name="Sato N."/>
            <person name="Blanc-Mathieu R."/>
            <person name="Endo H."/>
            <person name="Kuwata A."/>
            <person name="Ogata H."/>
        </authorList>
    </citation>
    <scope>NUCLEOTIDE SEQUENCE [LARGE SCALE GENOMIC DNA]</scope>
    <source>
        <strain evidence="4">NIES 3700</strain>
    </source>
</reference>
<feature type="compositionally biased region" description="Low complexity" evidence="1">
    <location>
        <begin position="88"/>
        <end position="125"/>
    </location>
</feature>
<evidence type="ECO:0000256" key="1">
    <source>
        <dbReference type="SAM" id="MobiDB-lite"/>
    </source>
</evidence>
<accession>A0A9W7FSB7</accession>
<comment type="caution">
    <text evidence="3">The sequence shown here is derived from an EMBL/GenBank/DDBJ whole genome shotgun (WGS) entry which is preliminary data.</text>
</comment>
<protein>
    <submittedName>
        <fullName evidence="3">Uncharacterized protein</fullName>
    </submittedName>
</protein>
<keyword evidence="2" id="KW-0732">Signal</keyword>
<feature type="chain" id="PRO_5040954585" evidence="2">
    <location>
        <begin position="19"/>
        <end position="242"/>
    </location>
</feature>
<proteinExistence type="predicted"/>
<organism evidence="3 4">
    <name type="scientific">Triparma laevis f. longispina</name>
    <dbReference type="NCBI Taxonomy" id="1714387"/>
    <lineage>
        <taxon>Eukaryota</taxon>
        <taxon>Sar</taxon>
        <taxon>Stramenopiles</taxon>
        <taxon>Ochrophyta</taxon>
        <taxon>Bolidophyceae</taxon>
        <taxon>Parmales</taxon>
        <taxon>Triparmaceae</taxon>
        <taxon>Triparma</taxon>
    </lineage>
</organism>
<feature type="region of interest" description="Disordered" evidence="1">
    <location>
        <begin position="144"/>
        <end position="166"/>
    </location>
</feature>
<evidence type="ECO:0000313" key="3">
    <source>
        <dbReference type="EMBL" id="GMI18129.1"/>
    </source>
</evidence>
<dbReference type="AlphaFoldDB" id="A0A9W7FSB7"/>
<feature type="region of interest" description="Disordered" evidence="1">
    <location>
        <begin position="81"/>
        <end position="125"/>
    </location>
</feature>
<evidence type="ECO:0000256" key="2">
    <source>
        <dbReference type="SAM" id="SignalP"/>
    </source>
</evidence>
<sequence length="242" mass="26662">MKSVLLLCFLATICQISSFAPRLTTPSITHSSSSRRLHSTALFAAKKRKRKTPVDESILANLTEEDAKIVKSLPDFILPDDLEDDSSSDSTTSVSPASSSPFDSPSASSRPIPSRSSTPSSLPTRDVTLESTFTFDTVPTPLPKPAALLKNKRKRVGREGDGDTRSFKERFKVEETVEEEKNPIEKLRSLVTKPSSDETKEVNYMKLLENGTWAGIGALVLWEIYINSPLFDRAAPMAPIVY</sequence>